<keyword evidence="6 7" id="KW-0472">Membrane</keyword>
<name>A0A2G9TA16_TELCI</name>
<sequence>MTLQDTTKPYDCLWPNKTRKQSQSGLPSLPESACKLHCDEAVEKRLMSQIDTHSECASEADSKGKDAFNQNSKKVLVMITITFLFFFVELVVGFMNRSIALLADSYHMLSDVMALVIAFVCLR</sequence>
<evidence type="ECO:0000256" key="5">
    <source>
        <dbReference type="ARBA" id="ARBA00022989"/>
    </source>
</evidence>
<accession>A0A2G9TA16</accession>
<evidence type="ECO:0000313" key="10">
    <source>
        <dbReference type="Proteomes" id="UP000230423"/>
    </source>
</evidence>
<comment type="similarity">
    <text evidence="2">Belongs to the cation diffusion facilitator (CDF) transporter (TC 2.A.4) family. SLC30A subfamily.</text>
</comment>
<keyword evidence="10" id="KW-1185">Reference proteome</keyword>
<dbReference type="PANTHER" id="PTHR45820">
    <property type="entry name" value="FI23527P1"/>
    <property type="match status" value="1"/>
</dbReference>
<dbReference type="GO" id="GO:0010312">
    <property type="term" value="P:detoxification of zinc ion"/>
    <property type="evidence" value="ECO:0007669"/>
    <property type="project" value="TreeGrafter"/>
</dbReference>
<comment type="subcellular location">
    <subcellularLocation>
        <location evidence="1">Membrane</location>
        <topology evidence="1">Multi-pass membrane protein</topology>
    </subcellularLocation>
</comment>
<organism evidence="9 10">
    <name type="scientific">Teladorsagia circumcincta</name>
    <name type="common">Brown stomach worm</name>
    <name type="synonym">Ostertagia circumcincta</name>
    <dbReference type="NCBI Taxonomy" id="45464"/>
    <lineage>
        <taxon>Eukaryota</taxon>
        <taxon>Metazoa</taxon>
        <taxon>Ecdysozoa</taxon>
        <taxon>Nematoda</taxon>
        <taxon>Chromadorea</taxon>
        <taxon>Rhabditida</taxon>
        <taxon>Rhabditina</taxon>
        <taxon>Rhabditomorpha</taxon>
        <taxon>Strongyloidea</taxon>
        <taxon>Trichostrongylidae</taxon>
        <taxon>Teladorsagia</taxon>
    </lineage>
</organism>
<evidence type="ECO:0000256" key="6">
    <source>
        <dbReference type="ARBA" id="ARBA00023136"/>
    </source>
</evidence>
<dbReference type="PANTHER" id="PTHR45820:SF4">
    <property type="entry name" value="ZINC TRANSPORTER 63C, ISOFORM F"/>
    <property type="match status" value="1"/>
</dbReference>
<dbReference type="SUPFAM" id="SSF161111">
    <property type="entry name" value="Cation efflux protein transmembrane domain-like"/>
    <property type="match status" value="1"/>
</dbReference>
<feature type="transmembrane region" description="Helical" evidence="7">
    <location>
        <begin position="106"/>
        <end position="122"/>
    </location>
</feature>
<feature type="transmembrane region" description="Helical" evidence="7">
    <location>
        <begin position="75"/>
        <end position="94"/>
    </location>
</feature>
<gene>
    <name evidence="9" type="ORF">TELCIR_23854</name>
</gene>
<dbReference type="EMBL" id="KZ392647">
    <property type="protein sequence ID" value="PIO54774.1"/>
    <property type="molecule type" value="Genomic_DNA"/>
</dbReference>
<protein>
    <recommendedName>
        <fullName evidence="8">Cation efflux protein transmembrane domain-containing protein</fullName>
    </recommendedName>
</protein>
<dbReference type="Proteomes" id="UP000230423">
    <property type="component" value="Unassembled WGS sequence"/>
</dbReference>
<dbReference type="AlphaFoldDB" id="A0A2G9TA16"/>
<proteinExistence type="inferred from homology"/>
<keyword evidence="4" id="KW-0862">Zinc</keyword>
<evidence type="ECO:0000256" key="2">
    <source>
        <dbReference type="ARBA" id="ARBA00008873"/>
    </source>
</evidence>
<reference evidence="9 10" key="1">
    <citation type="submission" date="2015-09" db="EMBL/GenBank/DDBJ databases">
        <title>Draft genome of the parasitic nematode Teladorsagia circumcincta isolate WARC Sus (inbred).</title>
        <authorList>
            <person name="Mitreva M."/>
        </authorList>
    </citation>
    <scope>NUCLEOTIDE SEQUENCE [LARGE SCALE GENOMIC DNA]</scope>
    <source>
        <strain evidence="9 10">S</strain>
    </source>
</reference>
<keyword evidence="5 7" id="KW-1133">Transmembrane helix</keyword>
<evidence type="ECO:0000256" key="3">
    <source>
        <dbReference type="ARBA" id="ARBA00022692"/>
    </source>
</evidence>
<keyword evidence="3 7" id="KW-0812">Transmembrane</keyword>
<evidence type="ECO:0000313" key="9">
    <source>
        <dbReference type="EMBL" id="PIO54774.1"/>
    </source>
</evidence>
<evidence type="ECO:0000256" key="4">
    <source>
        <dbReference type="ARBA" id="ARBA00022833"/>
    </source>
</evidence>
<dbReference type="Pfam" id="PF01545">
    <property type="entry name" value="Cation_efflux"/>
    <property type="match status" value="1"/>
</dbReference>
<dbReference type="GO" id="GO:0005385">
    <property type="term" value="F:zinc ion transmembrane transporter activity"/>
    <property type="evidence" value="ECO:0007669"/>
    <property type="project" value="TreeGrafter"/>
</dbReference>
<dbReference type="GO" id="GO:0016020">
    <property type="term" value="C:membrane"/>
    <property type="evidence" value="ECO:0007669"/>
    <property type="project" value="UniProtKB-SubCell"/>
</dbReference>
<dbReference type="InterPro" id="IPR058533">
    <property type="entry name" value="Cation_efflux_TM"/>
</dbReference>
<dbReference type="OrthoDB" id="5865025at2759"/>
<dbReference type="InterPro" id="IPR027469">
    <property type="entry name" value="Cation_efflux_TMD_sf"/>
</dbReference>
<evidence type="ECO:0000256" key="7">
    <source>
        <dbReference type="SAM" id="Phobius"/>
    </source>
</evidence>
<feature type="non-terminal residue" evidence="9">
    <location>
        <position position="123"/>
    </location>
</feature>
<evidence type="ECO:0000256" key="1">
    <source>
        <dbReference type="ARBA" id="ARBA00004141"/>
    </source>
</evidence>
<feature type="domain" description="Cation efflux protein transmembrane" evidence="8">
    <location>
        <begin position="75"/>
        <end position="123"/>
    </location>
</feature>
<evidence type="ECO:0000259" key="8">
    <source>
        <dbReference type="Pfam" id="PF01545"/>
    </source>
</evidence>
<dbReference type="GO" id="GO:0006882">
    <property type="term" value="P:intracellular zinc ion homeostasis"/>
    <property type="evidence" value="ECO:0007669"/>
    <property type="project" value="TreeGrafter"/>
</dbReference>
<dbReference type="Gene3D" id="1.20.1510.10">
    <property type="entry name" value="Cation efflux protein transmembrane domain"/>
    <property type="match status" value="1"/>
</dbReference>